<gene>
    <name evidence="9" type="ORF">JMJ35_005221</name>
</gene>
<organism evidence="9 10">
    <name type="scientific">Cladonia borealis</name>
    <dbReference type="NCBI Taxonomy" id="184061"/>
    <lineage>
        <taxon>Eukaryota</taxon>
        <taxon>Fungi</taxon>
        <taxon>Dikarya</taxon>
        <taxon>Ascomycota</taxon>
        <taxon>Pezizomycotina</taxon>
        <taxon>Lecanoromycetes</taxon>
        <taxon>OSLEUM clade</taxon>
        <taxon>Lecanoromycetidae</taxon>
        <taxon>Lecanorales</taxon>
        <taxon>Lecanorineae</taxon>
        <taxon>Cladoniaceae</taxon>
        <taxon>Cladonia</taxon>
    </lineage>
</organism>
<proteinExistence type="inferred from homology"/>
<comment type="similarity">
    <text evidence="3">Belongs to the NmrA-type oxidoreductase family.</text>
</comment>
<reference evidence="9" key="1">
    <citation type="submission" date="2023-03" db="EMBL/GenBank/DDBJ databases">
        <title>Complete genome of Cladonia borealis.</title>
        <authorList>
            <person name="Park H."/>
        </authorList>
    </citation>
    <scope>NUCLEOTIDE SEQUENCE</scope>
    <source>
        <strain evidence="9">ANT050790</strain>
    </source>
</reference>
<dbReference type="AlphaFoldDB" id="A0AA39R2E1"/>
<dbReference type="Pfam" id="PF05368">
    <property type="entry name" value="NmrA"/>
    <property type="match status" value="1"/>
</dbReference>
<dbReference type="Gene3D" id="3.40.50.720">
    <property type="entry name" value="NAD(P)-binding Rossmann-like Domain"/>
    <property type="match status" value="1"/>
</dbReference>
<evidence type="ECO:0000313" key="9">
    <source>
        <dbReference type="EMBL" id="KAK0512093.1"/>
    </source>
</evidence>
<evidence type="ECO:0000259" key="8">
    <source>
        <dbReference type="Pfam" id="PF05368"/>
    </source>
</evidence>
<evidence type="ECO:0000256" key="3">
    <source>
        <dbReference type="ARBA" id="ARBA00006328"/>
    </source>
</evidence>
<dbReference type="PANTHER" id="PTHR42748:SF31">
    <property type="entry name" value="NMRA-LIKE DOMAIN-CONTAINING PROTEIN-RELATED"/>
    <property type="match status" value="1"/>
</dbReference>
<dbReference type="GO" id="GO:0005634">
    <property type="term" value="C:nucleus"/>
    <property type="evidence" value="ECO:0007669"/>
    <property type="project" value="UniProtKB-SubCell"/>
</dbReference>
<dbReference type="FunFam" id="3.40.50.720:FF:000181">
    <property type="entry name" value="NmrA-like family domain-containing protein 1"/>
    <property type="match status" value="1"/>
</dbReference>
<keyword evidence="5" id="KW-0521">NADP</keyword>
<comment type="subcellular location">
    <subcellularLocation>
        <location evidence="2">Cytoplasm</location>
        <location evidence="2">Perinuclear region</location>
    </subcellularLocation>
    <subcellularLocation>
        <location evidence="1">Nucleus</location>
    </subcellularLocation>
</comment>
<evidence type="ECO:0000256" key="4">
    <source>
        <dbReference type="ARBA" id="ARBA00022490"/>
    </source>
</evidence>
<sequence>MSEKKILVVFGATGNQGGSVINSILKDPKTANEFKIRGITRDPSKPNAKALEARGVECVAGDIDDKESIKHAFHGAYAVFAVTNYWEKMDSELEYNQGKSIADLAKETGIQHLIWSSLLNINTLSHGKYPNVYHFDSKASVEAYIRAQSIPATFFLPGFYMSNIPGQILRPSPPENTFTLTMPAPESTTVPLFDAANDTGKFVKGILTHREQVLGKQIYAATDYYTWTDVLNTFKEVKPEAGKNAKFLQITKEQYKAALAGMGMPPKAQEELYENMAFMHEFGYYGKAGLEESHAILDEKPTSLKEFFETAKAFEGVN</sequence>
<evidence type="ECO:0000313" key="10">
    <source>
        <dbReference type="Proteomes" id="UP001166286"/>
    </source>
</evidence>
<evidence type="ECO:0000256" key="5">
    <source>
        <dbReference type="ARBA" id="ARBA00022857"/>
    </source>
</evidence>
<keyword evidence="4" id="KW-0963">Cytoplasm</keyword>
<dbReference type="PANTHER" id="PTHR42748">
    <property type="entry name" value="NITROGEN METABOLITE REPRESSION PROTEIN NMRA FAMILY MEMBER"/>
    <property type="match status" value="1"/>
</dbReference>
<dbReference type="CDD" id="cd05251">
    <property type="entry name" value="NmrA_like_SDR_a"/>
    <property type="match status" value="1"/>
</dbReference>
<comment type="caution">
    <text evidence="9">The sequence shown here is derived from an EMBL/GenBank/DDBJ whole genome shotgun (WGS) entry which is preliminary data.</text>
</comment>
<dbReference type="SUPFAM" id="SSF51735">
    <property type="entry name" value="NAD(P)-binding Rossmann-fold domains"/>
    <property type="match status" value="1"/>
</dbReference>
<evidence type="ECO:0000256" key="2">
    <source>
        <dbReference type="ARBA" id="ARBA00004556"/>
    </source>
</evidence>
<accession>A0AA39R2E1</accession>
<name>A0AA39R2E1_9LECA</name>
<feature type="domain" description="NmrA-like" evidence="8">
    <location>
        <begin position="4"/>
        <end position="307"/>
    </location>
</feature>
<dbReference type="Gene3D" id="3.90.25.10">
    <property type="entry name" value="UDP-galactose 4-epimerase, domain 1"/>
    <property type="match status" value="1"/>
</dbReference>
<dbReference type="InterPro" id="IPR008030">
    <property type="entry name" value="NmrA-like"/>
</dbReference>
<protein>
    <recommendedName>
        <fullName evidence="7">NmrA-like family domain-containing protein 1</fullName>
    </recommendedName>
</protein>
<evidence type="ECO:0000256" key="1">
    <source>
        <dbReference type="ARBA" id="ARBA00004123"/>
    </source>
</evidence>
<keyword evidence="6" id="KW-0539">Nucleus</keyword>
<dbReference type="InterPro" id="IPR036291">
    <property type="entry name" value="NAD(P)-bd_dom_sf"/>
</dbReference>
<dbReference type="Proteomes" id="UP001166286">
    <property type="component" value="Unassembled WGS sequence"/>
</dbReference>
<dbReference type="GO" id="GO:0048471">
    <property type="term" value="C:perinuclear region of cytoplasm"/>
    <property type="evidence" value="ECO:0007669"/>
    <property type="project" value="UniProtKB-SubCell"/>
</dbReference>
<keyword evidence="10" id="KW-1185">Reference proteome</keyword>
<evidence type="ECO:0000256" key="6">
    <source>
        <dbReference type="ARBA" id="ARBA00023242"/>
    </source>
</evidence>
<evidence type="ECO:0000256" key="7">
    <source>
        <dbReference type="ARBA" id="ARBA00040296"/>
    </source>
</evidence>
<dbReference type="EMBL" id="JAFEKC020000011">
    <property type="protein sequence ID" value="KAK0512093.1"/>
    <property type="molecule type" value="Genomic_DNA"/>
</dbReference>
<dbReference type="InterPro" id="IPR051164">
    <property type="entry name" value="NmrA-like_oxidored"/>
</dbReference>